<gene>
    <name evidence="1" type="ORF">DPMN_121237</name>
</gene>
<keyword evidence="2" id="KW-1185">Reference proteome</keyword>
<comment type="caution">
    <text evidence="1">The sequence shown here is derived from an EMBL/GenBank/DDBJ whole genome shotgun (WGS) entry which is preliminary data.</text>
</comment>
<name>A0A9D4JQX1_DREPO</name>
<evidence type="ECO:0000313" key="2">
    <source>
        <dbReference type="Proteomes" id="UP000828390"/>
    </source>
</evidence>
<protein>
    <submittedName>
        <fullName evidence="1">Uncharacterized protein</fullName>
    </submittedName>
</protein>
<evidence type="ECO:0000313" key="1">
    <source>
        <dbReference type="EMBL" id="KAH3819499.1"/>
    </source>
</evidence>
<reference evidence="1" key="1">
    <citation type="journal article" date="2019" name="bioRxiv">
        <title>The Genome of the Zebra Mussel, Dreissena polymorpha: A Resource for Invasive Species Research.</title>
        <authorList>
            <person name="McCartney M.A."/>
            <person name="Auch B."/>
            <person name="Kono T."/>
            <person name="Mallez S."/>
            <person name="Zhang Y."/>
            <person name="Obille A."/>
            <person name="Becker A."/>
            <person name="Abrahante J.E."/>
            <person name="Garbe J."/>
            <person name="Badalamenti J.P."/>
            <person name="Herman A."/>
            <person name="Mangelson H."/>
            <person name="Liachko I."/>
            <person name="Sullivan S."/>
            <person name="Sone E.D."/>
            <person name="Koren S."/>
            <person name="Silverstein K.A.T."/>
            <person name="Beckman K.B."/>
            <person name="Gohl D.M."/>
        </authorList>
    </citation>
    <scope>NUCLEOTIDE SEQUENCE</scope>
    <source>
        <strain evidence="1">Duluth1</strain>
        <tissue evidence="1">Whole animal</tissue>
    </source>
</reference>
<dbReference type="AlphaFoldDB" id="A0A9D4JQX1"/>
<proteinExistence type="predicted"/>
<dbReference type="EMBL" id="JAIWYP010000005">
    <property type="protein sequence ID" value="KAH3819499.1"/>
    <property type="molecule type" value="Genomic_DNA"/>
</dbReference>
<reference evidence="1" key="2">
    <citation type="submission" date="2020-11" db="EMBL/GenBank/DDBJ databases">
        <authorList>
            <person name="McCartney M.A."/>
            <person name="Auch B."/>
            <person name="Kono T."/>
            <person name="Mallez S."/>
            <person name="Becker A."/>
            <person name="Gohl D.M."/>
            <person name="Silverstein K.A.T."/>
            <person name="Koren S."/>
            <person name="Bechman K.B."/>
            <person name="Herman A."/>
            <person name="Abrahante J.E."/>
            <person name="Garbe J."/>
        </authorList>
    </citation>
    <scope>NUCLEOTIDE SEQUENCE</scope>
    <source>
        <strain evidence="1">Duluth1</strain>
        <tissue evidence="1">Whole animal</tissue>
    </source>
</reference>
<sequence>MFKLFNRQTDGTKTICLPHGKGHTNDAFYYIKVKDVTQIIVIIENTDTNIFWDERGRNINAVFSNFQFFELGTIRTMDHPSGGHIVLALSYDSARHLLTRLQKSNRWFIDGTFHVVHKPFYQLLSVHAFL</sequence>
<accession>A0A9D4JQX1</accession>
<dbReference type="Proteomes" id="UP000828390">
    <property type="component" value="Unassembled WGS sequence"/>
</dbReference>
<organism evidence="1 2">
    <name type="scientific">Dreissena polymorpha</name>
    <name type="common">Zebra mussel</name>
    <name type="synonym">Mytilus polymorpha</name>
    <dbReference type="NCBI Taxonomy" id="45954"/>
    <lineage>
        <taxon>Eukaryota</taxon>
        <taxon>Metazoa</taxon>
        <taxon>Spiralia</taxon>
        <taxon>Lophotrochozoa</taxon>
        <taxon>Mollusca</taxon>
        <taxon>Bivalvia</taxon>
        <taxon>Autobranchia</taxon>
        <taxon>Heteroconchia</taxon>
        <taxon>Euheterodonta</taxon>
        <taxon>Imparidentia</taxon>
        <taxon>Neoheterodontei</taxon>
        <taxon>Myida</taxon>
        <taxon>Dreissenoidea</taxon>
        <taxon>Dreissenidae</taxon>
        <taxon>Dreissena</taxon>
    </lineage>
</organism>